<evidence type="ECO:0000256" key="3">
    <source>
        <dbReference type="ARBA" id="ARBA00022475"/>
    </source>
</evidence>
<dbReference type="InterPro" id="IPR003838">
    <property type="entry name" value="ABC3_permease_C"/>
</dbReference>
<dbReference type="PANTHER" id="PTHR30489:SF0">
    <property type="entry name" value="LIPOPROTEIN-RELEASING SYSTEM TRANSMEMBRANE PROTEIN LOLE"/>
    <property type="match status" value="1"/>
</dbReference>
<dbReference type="OrthoDB" id="840057at2"/>
<dbReference type="STRING" id="1678841.TBC1_11353"/>
<keyword evidence="5 7" id="KW-1133">Transmembrane helix</keyword>
<proteinExistence type="inferred from homology"/>
<feature type="transmembrane region" description="Helical" evidence="7">
    <location>
        <begin position="283"/>
        <end position="308"/>
    </location>
</feature>
<accession>A0A0S7BZJ1</accession>
<keyword evidence="6 7" id="KW-0472">Membrane</keyword>
<evidence type="ECO:0000256" key="1">
    <source>
        <dbReference type="ARBA" id="ARBA00004651"/>
    </source>
</evidence>
<evidence type="ECO:0000313" key="10">
    <source>
        <dbReference type="Proteomes" id="UP000053091"/>
    </source>
</evidence>
<feature type="domain" description="ABC3 transporter permease C-terminal" evidence="8">
    <location>
        <begin position="287"/>
        <end position="413"/>
    </location>
</feature>
<protein>
    <submittedName>
        <fullName evidence="9">ABC-type transport system</fullName>
    </submittedName>
</protein>
<dbReference type="Pfam" id="PF02687">
    <property type="entry name" value="FtsX"/>
    <property type="match status" value="1"/>
</dbReference>
<keyword evidence="4 7" id="KW-0812">Transmembrane</keyword>
<evidence type="ECO:0000256" key="5">
    <source>
        <dbReference type="ARBA" id="ARBA00022989"/>
    </source>
</evidence>
<comment type="subcellular location">
    <subcellularLocation>
        <location evidence="1">Cell membrane</location>
        <topology evidence="1">Multi-pass membrane protein</topology>
    </subcellularLocation>
</comment>
<comment type="similarity">
    <text evidence="2">Belongs to the ABC-4 integral membrane protein family. LolC/E subfamily.</text>
</comment>
<evidence type="ECO:0000256" key="4">
    <source>
        <dbReference type="ARBA" id="ARBA00022692"/>
    </source>
</evidence>
<sequence length="424" mass="46549">MIKFLIIGLWRDKSRSRLPIIVVTIGVTLTVLMHAYITGFMGDTIEMNARFTNGHIKVMSAAYAENMDQMPVDLALMNVEELLTTLSHEYPDTEWAARIKFGGLIDAPDSQGETRSQGPAMGFGIDLLSAQSRETQRLNLEKALRQGKMPSGPGEILLSDAFALKLKVTPGDTVTLIGSSMNGSMTMYNFIVAGTIAFGVEIMDRGTIIADIRDVRMALDMPDAAGEILGFMNTGFYDNTKANEMAGDFNKKYTTDADEFAPVMKSLSQQGNMGQYVAMSEIWSMYVSLIFIFAMSLVLWNAGLLGGLRRYGEVGIRLAMGEEKGHVYRSMIWESVIIGLAGSVLGTALGLFFAWLIQTYGINISGMMRGASVMFPDTIRARITPPDFYIGFIPGLISTVLGTMLSGIGIYRRQTARLFKELEA</sequence>
<dbReference type="EMBL" id="DF968182">
    <property type="protein sequence ID" value="GAP42224.1"/>
    <property type="molecule type" value="Genomic_DNA"/>
</dbReference>
<feature type="transmembrane region" description="Helical" evidence="7">
    <location>
        <begin position="336"/>
        <end position="357"/>
    </location>
</feature>
<evidence type="ECO:0000256" key="2">
    <source>
        <dbReference type="ARBA" id="ARBA00005236"/>
    </source>
</evidence>
<evidence type="ECO:0000259" key="8">
    <source>
        <dbReference type="Pfam" id="PF02687"/>
    </source>
</evidence>
<dbReference type="GO" id="GO:0098797">
    <property type="term" value="C:plasma membrane protein complex"/>
    <property type="evidence" value="ECO:0007669"/>
    <property type="project" value="TreeGrafter"/>
</dbReference>
<dbReference type="PANTHER" id="PTHR30489">
    <property type="entry name" value="LIPOPROTEIN-RELEASING SYSTEM TRANSMEMBRANE PROTEIN LOLE"/>
    <property type="match status" value="1"/>
</dbReference>
<evidence type="ECO:0000256" key="7">
    <source>
        <dbReference type="SAM" id="Phobius"/>
    </source>
</evidence>
<feature type="transmembrane region" description="Helical" evidence="7">
    <location>
        <begin position="20"/>
        <end position="41"/>
    </location>
</feature>
<organism evidence="9">
    <name type="scientific">Lentimicrobium saccharophilum</name>
    <dbReference type="NCBI Taxonomy" id="1678841"/>
    <lineage>
        <taxon>Bacteria</taxon>
        <taxon>Pseudomonadati</taxon>
        <taxon>Bacteroidota</taxon>
        <taxon>Bacteroidia</taxon>
        <taxon>Bacteroidales</taxon>
        <taxon>Lentimicrobiaceae</taxon>
        <taxon>Lentimicrobium</taxon>
    </lineage>
</organism>
<keyword evidence="3" id="KW-1003">Cell membrane</keyword>
<evidence type="ECO:0000256" key="6">
    <source>
        <dbReference type="ARBA" id="ARBA00023136"/>
    </source>
</evidence>
<gene>
    <name evidence="9" type="ORF">TBC1_11353</name>
</gene>
<keyword evidence="10" id="KW-1185">Reference proteome</keyword>
<dbReference type="InterPro" id="IPR051447">
    <property type="entry name" value="Lipoprotein-release_system"/>
</dbReference>
<feature type="transmembrane region" description="Helical" evidence="7">
    <location>
        <begin position="388"/>
        <end position="411"/>
    </location>
</feature>
<name>A0A0S7BZJ1_9BACT</name>
<dbReference type="Proteomes" id="UP000053091">
    <property type="component" value="Unassembled WGS sequence"/>
</dbReference>
<dbReference type="RefSeq" id="WP_062037597.1">
    <property type="nucleotide sequence ID" value="NZ_DF968182.1"/>
</dbReference>
<dbReference type="GO" id="GO:0044874">
    <property type="term" value="P:lipoprotein localization to outer membrane"/>
    <property type="evidence" value="ECO:0007669"/>
    <property type="project" value="TreeGrafter"/>
</dbReference>
<evidence type="ECO:0000313" key="9">
    <source>
        <dbReference type="EMBL" id="GAP42224.1"/>
    </source>
</evidence>
<reference evidence="9" key="1">
    <citation type="journal article" date="2015" name="Genome Announc.">
        <title>Draft Genome Sequence of Bacteroidales Strain TBC1, a Novel Isolate from a Methanogenic Wastewater Treatment System.</title>
        <authorList>
            <person name="Tourlousse D.M."/>
            <person name="Matsuura N."/>
            <person name="Sun L."/>
            <person name="Toyonaga M."/>
            <person name="Kuroda K."/>
            <person name="Ohashi A."/>
            <person name="Cruz R."/>
            <person name="Yamaguchi T."/>
            <person name="Sekiguchi Y."/>
        </authorList>
    </citation>
    <scope>NUCLEOTIDE SEQUENCE [LARGE SCALE GENOMIC DNA]</scope>
    <source>
        <strain evidence="9">TBC1</strain>
    </source>
</reference>
<dbReference type="AlphaFoldDB" id="A0A0S7BZJ1"/>